<name>A0A3M7RCW5_BRAPC</name>
<reference evidence="1 2" key="1">
    <citation type="journal article" date="2018" name="Sci. Rep.">
        <title>Genomic signatures of local adaptation to the degree of environmental predictability in rotifers.</title>
        <authorList>
            <person name="Franch-Gras L."/>
            <person name="Hahn C."/>
            <person name="Garcia-Roger E.M."/>
            <person name="Carmona M.J."/>
            <person name="Serra M."/>
            <person name="Gomez A."/>
        </authorList>
    </citation>
    <scope>NUCLEOTIDE SEQUENCE [LARGE SCALE GENOMIC DNA]</scope>
    <source>
        <strain evidence="1">HYR1</strain>
    </source>
</reference>
<keyword evidence="2" id="KW-1185">Reference proteome</keyword>
<dbReference type="Proteomes" id="UP000276133">
    <property type="component" value="Unassembled WGS sequence"/>
</dbReference>
<evidence type="ECO:0000313" key="2">
    <source>
        <dbReference type="Proteomes" id="UP000276133"/>
    </source>
</evidence>
<proteinExistence type="predicted"/>
<sequence>MNKNNISNISRCQRGLLNEINNELNNEYGTDFSISQQTEFDWSPQININRVVYRVGRPKKNYKKSYDVLHFLHMYLDNHY</sequence>
<dbReference type="AlphaFoldDB" id="A0A3M7RCW5"/>
<dbReference type="EMBL" id="REGN01003731">
    <property type="protein sequence ID" value="RNA21098.1"/>
    <property type="molecule type" value="Genomic_DNA"/>
</dbReference>
<evidence type="ECO:0000313" key="1">
    <source>
        <dbReference type="EMBL" id="RNA21098.1"/>
    </source>
</evidence>
<protein>
    <submittedName>
        <fullName evidence="1">Uncharacterized protein</fullName>
    </submittedName>
</protein>
<organism evidence="1 2">
    <name type="scientific">Brachionus plicatilis</name>
    <name type="common">Marine rotifer</name>
    <name type="synonym">Brachionus muelleri</name>
    <dbReference type="NCBI Taxonomy" id="10195"/>
    <lineage>
        <taxon>Eukaryota</taxon>
        <taxon>Metazoa</taxon>
        <taxon>Spiralia</taxon>
        <taxon>Gnathifera</taxon>
        <taxon>Rotifera</taxon>
        <taxon>Eurotatoria</taxon>
        <taxon>Monogononta</taxon>
        <taxon>Pseudotrocha</taxon>
        <taxon>Ploima</taxon>
        <taxon>Brachionidae</taxon>
        <taxon>Brachionus</taxon>
    </lineage>
</organism>
<gene>
    <name evidence="1" type="ORF">BpHYR1_038664</name>
</gene>
<accession>A0A3M7RCW5</accession>
<comment type="caution">
    <text evidence="1">The sequence shown here is derived from an EMBL/GenBank/DDBJ whole genome shotgun (WGS) entry which is preliminary data.</text>
</comment>